<sequence>MCLTTILTTIKMKIHKGRRGNKRKQKSLNPLRDKASVKWIKLEETRKNTPL</sequence>
<organism evidence="1 2">
    <name type="scientific">Desulfofundulus australicus DSM 11792</name>
    <dbReference type="NCBI Taxonomy" id="1121425"/>
    <lineage>
        <taxon>Bacteria</taxon>
        <taxon>Bacillati</taxon>
        <taxon>Bacillota</taxon>
        <taxon>Clostridia</taxon>
        <taxon>Eubacteriales</taxon>
        <taxon>Peptococcaceae</taxon>
        <taxon>Desulfofundulus</taxon>
    </lineage>
</organism>
<proteinExistence type="predicted"/>
<reference evidence="2" key="1">
    <citation type="submission" date="2016-11" db="EMBL/GenBank/DDBJ databases">
        <authorList>
            <person name="Varghese N."/>
            <person name="Submissions S."/>
        </authorList>
    </citation>
    <scope>NUCLEOTIDE SEQUENCE [LARGE SCALE GENOMIC DNA]</scope>
    <source>
        <strain evidence="2">DSM 11792</strain>
    </source>
</reference>
<dbReference type="Proteomes" id="UP000184196">
    <property type="component" value="Unassembled WGS sequence"/>
</dbReference>
<evidence type="ECO:0000313" key="2">
    <source>
        <dbReference type="Proteomes" id="UP000184196"/>
    </source>
</evidence>
<keyword evidence="2" id="KW-1185">Reference proteome</keyword>
<gene>
    <name evidence="1" type="ORF">SAMN02745218_02883</name>
</gene>
<accession>A0A1M5DPP0</accession>
<dbReference type="AlphaFoldDB" id="A0A1M5DPP0"/>
<dbReference type="EMBL" id="FQUW01000053">
    <property type="protein sequence ID" value="SHF68831.1"/>
    <property type="molecule type" value="Genomic_DNA"/>
</dbReference>
<protein>
    <submittedName>
        <fullName evidence="1">Uncharacterized protein</fullName>
    </submittedName>
</protein>
<name>A0A1M5DPP0_9FIRM</name>
<evidence type="ECO:0000313" key="1">
    <source>
        <dbReference type="EMBL" id="SHF68831.1"/>
    </source>
</evidence>